<dbReference type="EMBL" id="LN857009">
    <property type="protein sequence ID" value="CDP99488.1"/>
    <property type="molecule type" value="Genomic_DNA"/>
</dbReference>
<reference evidence="1" key="1">
    <citation type="journal article" date="2007" name="Science">
        <title>Draft genome of the filarial nematode parasite Brugia malayi.</title>
        <authorList>
            <person name="Ghedin E."/>
            <person name="Wang S."/>
            <person name="Spiro D."/>
            <person name="Caler E."/>
            <person name="Zhao Q."/>
            <person name="Crabtree J."/>
            <person name="Allen J.E."/>
            <person name="Delcher A.L."/>
            <person name="Guiliano D.B."/>
            <person name="Miranda-Saavedra D."/>
            <person name="Angiuoli S.V."/>
            <person name="Creasy T."/>
            <person name="Amedeo P."/>
            <person name="Haas B."/>
            <person name="El-Sayed N.M."/>
            <person name="Wortman J.R."/>
            <person name="Feldblyum T."/>
            <person name="Tallon L."/>
            <person name="Schatz M."/>
            <person name="Shumway M."/>
            <person name="Koo H."/>
            <person name="Salzberg S.L."/>
            <person name="Schobel S."/>
            <person name="Pertea M."/>
            <person name="Pop M."/>
            <person name="White O."/>
            <person name="Barton G.J."/>
            <person name="Carlow C.K."/>
            <person name="Crawford M.J."/>
            <person name="Daub J."/>
            <person name="Dimmic M.W."/>
            <person name="Estes C.F."/>
            <person name="Foster J.M."/>
            <person name="Ganatra M."/>
            <person name="Gregory W.F."/>
            <person name="Johnson N.M."/>
            <person name="Jin J."/>
            <person name="Komuniecki R."/>
            <person name="Korf I."/>
            <person name="Kumar S."/>
            <person name="Laney S."/>
            <person name="Li B.W."/>
            <person name="Li W."/>
            <person name="Lindblom T.H."/>
            <person name="Lustigman S."/>
            <person name="Ma D."/>
            <person name="Maina C.V."/>
            <person name="Martin D.M."/>
            <person name="McCarter J.P."/>
            <person name="McReynolds L."/>
            <person name="Mitreva M."/>
            <person name="Nutman T.B."/>
            <person name="Parkinson J."/>
            <person name="Peregrin-Alvarez J.M."/>
            <person name="Poole C."/>
            <person name="Ren Q."/>
            <person name="Saunders L."/>
            <person name="Sluder A.E."/>
            <person name="Smith K."/>
            <person name="Stanke M."/>
            <person name="Unnasch T.R."/>
            <person name="Ware J."/>
            <person name="Wei A.D."/>
            <person name="Weil G."/>
            <person name="Williams D.J."/>
            <person name="Zhang Y."/>
            <person name="Williams S.A."/>
            <person name="Fraser-Liggett C."/>
            <person name="Slatko B."/>
            <person name="Blaxter M.L."/>
            <person name="Scott A.L."/>
        </authorList>
    </citation>
    <scope>NUCLEOTIDE SEQUENCE</scope>
    <source>
        <strain evidence="1">FR3</strain>
    </source>
</reference>
<gene>
    <name evidence="1" type="primary">Bm10768</name>
    <name evidence="1" type="ORF">BM_Bm10768</name>
</gene>
<sequence length="52" mass="6140">MVHPRPLLPYLTSSYLTLPYLYLISWKGEWVCEEMDGDDDDDDDNDTNREVC</sequence>
<evidence type="ECO:0000313" key="1">
    <source>
        <dbReference type="EMBL" id="CDP99488.1"/>
    </source>
</evidence>
<organism evidence="1">
    <name type="scientific">Brugia malayi</name>
    <name type="common">Filarial nematode worm</name>
    <dbReference type="NCBI Taxonomy" id="6279"/>
    <lineage>
        <taxon>Eukaryota</taxon>
        <taxon>Metazoa</taxon>
        <taxon>Ecdysozoa</taxon>
        <taxon>Nematoda</taxon>
        <taxon>Chromadorea</taxon>
        <taxon>Rhabditida</taxon>
        <taxon>Spirurina</taxon>
        <taxon>Spiruromorpha</taxon>
        <taxon>Filarioidea</taxon>
        <taxon>Onchocercidae</taxon>
        <taxon>Brugia</taxon>
    </lineage>
</organism>
<dbReference type="AlphaFoldDB" id="A0A0J9Y069"/>
<protein>
    <submittedName>
        <fullName evidence="1">Bm10768, isoform b</fullName>
    </submittedName>
</protein>
<proteinExistence type="predicted"/>
<accession>A0A0J9Y069</accession>
<name>A0A0J9Y069_BRUMA</name>
<reference evidence="1" key="2">
    <citation type="submission" date="2012-12" db="EMBL/GenBank/DDBJ databases">
        <authorList>
            <person name="Gao Y.W."/>
            <person name="Fan S.T."/>
            <person name="Sun H.T."/>
            <person name="Wang Z."/>
            <person name="Gao X.L."/>
            <person name="Li Y.G."/>
            <person name="Wang T.C."/>
            <person name="Zhang K."/>
            <person name="Xu W.W."/>
            <person name="Yu Z.J."/>
            <person name="Xia X.Z."/>
        </authorList>
    </citation>
    <scope>NUCLEOTIDE SEQUENCE</scope>
    <source>
        <strain evidence="1">FR3</strain>
    </source>
</reference>